<comment type="function">
    <text evidence="9">Catalyzes the NADPH-dependent reduction of glutamyl-tRNA(Glu) to glutamate 1-semialdehyde (GSA).</text>
</comment>
<dbReference type="HAMAP" id="MF_00087">
    <property type="entry name" value="Glu_tRNA_reductase"/>
    <property type="match status" value="1"/>
</dbReference>
<feature type="domain" description="Glutamyl-tRNA reductase N-terminal" evidence="11">
    <location>
        <begin position="2"/>
        <end position="113"/>
    </location>
</feature>
<dbReference type="Pfam" id="PF05201">
    <property type="entry name" value="GlutR_N"/>
    <property type="match status" value="1"/>
</dbReference>
<dbReference type="InterPro" id="IPR006151">
    <property type="entry name" value="Shikm_DH/Glu-tRNA_Rdtase"/>
</dbReference>
<keyword evidence="6 9" id="KW-0627">Porphyrin biosynthesis</keyword>
<dbReference type="InterPro" id="IPR036343">
    <property type="entry name" value="GluRdtase_N_sf"/>
</dbReference>
<evidence type="ECO:0000256" key="1">
    <source>
        <dbReference type="ARBA" id="ARBA00005059"/>
    </source>
</evidence>
<dbReference type="CDD" id="cd05213">
    <property type="entry name" value="NAD_bind_Glutamyl_tRNA_reduct"/>
    <property type="match status" value="1"/>
</dbReference>
<feature type="binding site" evidence="9">
    <location>
        <position position="77"/>
    </location>
    <ligand>
        <name>substrate</name>
    </ligand>
</feature>
<accession>B4D5X6</accession>
<dbReference type="InterPro" id="IPR000343">
    <property type="entry name" value="4pyrrol_synth_GluRdtase"/>
</dbReference>
<comment type="catalytic activity">
    <reaction evidence="7 9">
        <text>(S)-4-amino-5-oxopentanoate + tRNA(Glu) + NADP(+) = L-glutamyl-tRNA(Glu) + NADPH + H(+)</text>
        <dbReference type="Rhea" id="RHEA:12344"/>
        <dbReference type="Rhea" id="RHEA-COMP:9663"/>
        <dbReference type="Rhea" id="RHEA-COMP:9680"/>
        <dbReference type="ChEBI" id="CHEBI:15378"/>
        <dbReference type="ChEBI" id="CHEBI:57501"/>
        <dbReference type="ChEBI" id="CHEBI:57783"/>
        <dbReference type="ChEBI" id="CHEBI:58349"/>
        <dbReference type="ChEBI" id="CHEBI:78442"/>
        <dbReference type="ChEBI" id="CHEBI:78520"/>
        <dbReference type="EC" id="1.2.1.70"/>
    </reaction>
</comment>
<evidence type="ECO:0000256" key="9">
    <source>
        <dbReference type="HAMAP-Rule" id="MF_00087"/>
    </source>
</evidence>
<dbReference type="GO" id="GO:0050661">
    <property type="term" value="F:NADP binding"/>
    <property type="evidence" value="ECO:0007669"/>
    <property type="project" value="InterPro"/>
</dbReference>
<proteinExistence type="inferred from homology"/>
<dbReference type="AlphaFoldDB" id="B4D5X6"/>
<dbReference type="GO" id="GO:0019353">
    <property type="term" value="P:protoporphyrinogen IX biosynthetic process from glutamate"/>
    <property type="evidence" value="ECO:0007669"/>
    <property type="project" value="TreeGrafter"/>
</dbReference>
<feature type="binding site" evidence="9">
    <location>
        <position position="66"/>
    </location>
    <ligand>
        <name>substrate</name>
    </ligand>
</feature>
<dbReference type="InParanoid" id="B4D5X6"/>
<dbReference type="UniPathway" id="UPA00251">
    <property type="reaction ID" value="UER00316"/>
</dbReference>
<dbReference type="GO" id="GO:0008883">
    <property type="term" value="F:glutamyl-tRNA reductase activity"/>
    <property type="evidence" value="ECO:0007669"/>
    <property type="project" value="UniProtKB-UniRule"/>
</dbReference>
<dbReference type="PANTHER" id="PTHR43013:SF1">
    <property type="entry name" value="GLUTAMYL-TRNA REDUCTASE"/>
    <property type="match status" value="1"/>
</dbReference>
<dbReference type="SUPFAM" id="SSF51735">
    <property type="entry name" value="NAD(P)-binding Rossmann-fold domains"/>
    <property type="match status" value="1"/>
</dbReference>
<evidence type="ECO:0000256" key="8">
    <source>
        <dbReference type="ARBA" id="ARBA00068659"/>
    </source>
</evidence>
<evidence type="ECO:0000256" key="3">
    <source>
        <dbReference type="ARBA" id="ARBA00012970"/>
    </source>
</evidence>
<feature type="site" description="Important for activity" evidence="9">
    <location>
        <position position="56"/>
    </location>
</feature>
<evidence type="ECO:0000256" key="2">
    <source>
        <dbReference type="ARBA" id="ARBA00005916"/>
    </source>
</evidence>
<keyword evidence="13" id="KW-1185">Reference proteome</keyword>
<evidence type="ECO:0000256" key="5">
    <source>
        <dbReference type="ARBA" id="ARBA00023002"/>
    </source>
</evidence>
<dbReference type="PANTHER" id="PTHR43013">
    <property type="entry name" value="GLUTAMYL-TRNA REDUCTASE"/>
    <property type="match status" value="1"/>
</dbReference>
<name>B4D5X6_9BACT</name>
<feature type="active site" description="Nucleophile" evidence="9">
    <location>
        <position position="10"/>
    </location>
</feature>
<evidence type="ECO:0000256" key="7">
    <source>
        <dbReference type="ARBA" id="ARBA00047464"/>
    </source>
</evidence>
<dbReference type="SUPFAM" id="SSF69742">
    <property type="entry name" value="Glutamyl tRNA-reductase catalytic, N-terminal domain"/>
    <property type="match status" value="1"/>
</dbReference>
<evidence type="ECO:0000256" key="6">
    <source>
        <dbReference type="ARBA" id="ARBA00023244"/>
    </source>
</evidence>
<feature type="domain" description="Quinate/shikimate 5-dehydrogenase/glutamyl-tRNA reductase" evidence="10">
    <location>
        <begin position="128"/>
        <end position="261"/>
    </location>
</feature>
<dbReference type="InterPro" id="IPR018214">
    <property type="entry name" value="GluRdtase_CS"/>
</dbReference>
<evidence type="ECO:0000313" key="12">
    <source>
        <dbReference type="EMBL" id="EDY18179.1"/>
    </source>
</evidence>
<dbReference type="EMBL" id="ABVL01000014">
    <property type="protein sequence ID" value="EDY18179.1"/>
    <property type="molecule type" value="Genomic_DNA"/>
</dbReference>
<comment type="similarity">
    <text evidence="2 9">Belongs to the glutamyl-tRNA reductase family.</text>
</comment>
<dbReference type="Proteomes" id="UP000005824">
    <property type="component" value="Unassembled WGS sequence"/>
</dbReference>
<dbReference type="eggNOG" id="COG0373">
    <property type="taxonomic scope" value="Bacteria"/>
</dbReference>
<dbReference type="Gene3D" id="3.30.460.30">
    <property type="entry name" value="Glutamyl-tRNA reductase, N-terminal domain"/>
    <property type="match status" value="1"/>
</dbReference>
<organism evidence="12 13">
    <name type="scientific">Chthoniobacter flavus Ellin428</name>
    <dbReference type="NCBI Taxonomy" id="497964"/>
    <lineage>
        <taxon>Bacteria</taxon>
        <taxon>Pseudomonadati</taxon>
        <taxon>Verrucomicrobiota</taxon>
        <taxon>Spartobacteria</taxon>
        <taxon>Chthoniobacterales</taxon>
        <taxon>Chthoniobacteraceae</taxon>
        <taxon>Chthoniobacter</taxon>
    </lineage>
</organism>
<evidence type="ECO:0000256" key="4">
    <source>
        <dbReference type="ARBA" id="ARBA00022857"/>
    </source>
</evidence>
<comment type="subunit">
    <text evidence="9">Homodimer.</text>
</comment>
<evidence type="ECO:0000259" key="11">
    <source>
        <dbReference type="Pfam" id="PF05201"/>
    </source>
</evidence>
<gene>
    <name evidence="9" type="primary">hemA</name>
    <name evidence="12" type="ORF">CfE428DRAFT_4315</name>
</gene>
<comment type="pathway">
    <text evidence="1 9">Porphyrin-containing compound metabolism; protoporphyrin-IX biosynthesis; 5-aminolevulinate from L-glutamyl-tRNA(Glu): step 1/2.</text>
</comment>
<keyword evidence="5 9" id="KW-0560">Oxidoreductase</keyword>
<feature type="binding site" evidence="9">
    <location>
        <begin position="71"/>
        <end position="73"/>
    </location>
    <ligand>
        <name>substrate</name>
    </ligand>
</feature>
<comment type="miscellaneous">
    <text evidence="9">During catalysis, the active site Cys acts as a nucleophile attacking the alpha-carbonyl group of tRNA-bound glutamate with the formation of a thioester intermediate between enzyme and glutamate, and the concomitant release of tRNA(Glu). The thioester intermediate is finally reduced by direct hydride transfer from NADPH, to form the product GSA.</text>
</comment>
<comment type="domain">
    <text evidence="9">Possesses an unusual extended V-shaped dimeric structure with each monomer consisting of three distinct domains arranged along a curved 'spinal' alpha-helix. The N-terminal catalytic domain specifically recognizes the glutamate moiety of the substrate. The second domain is the NADPH-binding domain, and the third C-terminal domain is responsible for dimerization.</text>
</comment>
<feature type="binding site" evidence="9">
    <location>
        <begin position="9"/>
        <end position="12"/>
    </location>
    <ligand>
        <name>substrate</name>
    </ligand>
</feature>
<keyword evidence="4 9" id="KW-0521">NADP</keyword>
<dbReference type="FunFam" id="3.30.460.30:FF:000001">
    <property type="entry name" value="Glutamyl-tRNA reductase"/>
    <property type="match status" value="1"/>
</dbReference>
<dbReference type="PROSITE" id="PS00747">
    <property type="entry name" value="GLUTR"/>
    <property type="match status" value="1"/>
</dbReference>
<dbReference type="EC" id="1.2.1.70" evidence="3 9"/>
<dbReference type="Gene3D" id="3.40.50.720">
    <property type="entry name" value="NAD(P)-binding Rossmann-like Domain"/>
    <property type="match status" value="1"/>
</dbReference>
<dbReference type="FunCoup" id="B4D5X6">
    <property type="interactions" value="342"/>
</dbReference>
<dbReference type="FunFam" id="3.40.50.720:FF:000031">
    <property type="entry name" value="Glutamyl-tRNA reductase"/>
    <property type="match status" value="1"/>
</dbReference>
<dbReference type="Pfam" id="PF01488">
    <property type="entry name" value="Shikimate_DH"/>
    <property type="match status" value="1"/>
</dbReference>
<comment type="caution">
    <text evidence="12">The sequence shown here is derived from an EMBL/GenBank/DDBJ whole genome shotgun (WGS) entry which is preliminary data.</text>
</comment>
<evidence type="ECO:0000313" key="13">
    <source>
        <dbReference type="Proteomes" id="UP000005824"/>
    </source>
</evidence>
<dbReference type="InterPro" id="IPR015895">
    <property type="entry name" value="4pyrrol_synth_GluRdtase_N"/>
</dbReference>
<sequence length="313" mass="33930">MSEVVVVSTCNRVEFYVAAEQAAQGFGAVNEFLTTRLAEPPGSAFFQLPTAAAVRHLFRVVSGLDSMVLGETEILGQVKKAYAAASAGKTTAKHLNKFFQRAFNVAKDVRTNTNITRGSVSVGSAAVELAEKIFGKLSTCHVMILGAGEMSELTAGALSARGVKSIFVANRSYDRAVTLAEKMKGKAIHFEDWPREFHDVDILIGSTAAPHHVLTAAQLGPIMRTRPDRPLFCIDLAVPRDIEPAVNDIEGVYLYDIDALQARADQSMNVRKQELVICEQMIERHAVEFGEWLAGGWTQAGVRYSEAVSGGQS</sequence>
<evidence type="ECO:0000259" key="10">
    <source>
        <dbReference type="Pfam" id="PF01488"/>
    </source>
</evidence>
<reference evidence="12 13" key="1">
    <citation type="journal article" date="2011" name="J. Bacteriol.">
        <title>Genome sequence of Chthoniobacter flavus Ellin428, an aerobic heterotrophic soil bacterium.</title>
        <authorList>
            <person name="Kant R."/>
            <person name="van Passel M.W."/>
            <person name="Palva A."/>
            <person name="Lucas S."/>
            <person name="Lapidus A."/>
            <person name="Glavina Del Rio T."/>
            <person name="Dalin E."/>
            <person name="Tice H."/>
            <person name="Bruce D."/>
            <person name="Goodwin L."/>
            <person name="Pitluck S."/>
            <person name="Larimer F.W."/>
            <person name="Land M.L."/>
            <person name="Hauser L."/>
            <person name="Sangwan P."/>
            <person name="de Vos W.M."/>
            <person name="Janssen P.H."/>
            <person name="Smidt H."/>
        </authorList>
    </citation>
    <scope>NUCLEOTIDE SEQUENCE [LARGE SCALE GENOMIC DNA]</scope>
    <source>
        <strain evidence="12 13">Ellin428</strain>
    </source>
</reference>
<protein>
    <recommendedName>
        <fullName evidence="8 9">Glutamyl-tRNA reductase</fullName>
        <shortName evidence="9">GluTR</shortName>
        <ecNumber evidence="3 9">1.2.1.70</ecNumber>
    </recommendedName>
</protein>
<dbReference type="NCBIfam" id="TIGR01035">
    <property type="entry name" value="hemA"/>
    <property type="match status" value="1"/>
</dbReference>
<feature type="binding site" evidence="9">
    <location>
        <begin position="146"/>
        <end position="151"/>
    </location>
    <ligand>
        <name>NADP(+)</name>
        <dbReference type="ChEBI" id="CHEBI:58349"/>
    </ligand>
</feature>
<dbReference type="InterPro" id="IPR036291">
    <property type="entry name" value="NAD(P)-bd_dom_sf"/>
</dbReference>
<dbReference type="STRING" id="497964.CfE428DRAFT_4315"/>